<dbReference type="Pfam" id="PF03009">
    <property type="entry name" value="GDPD"/>
    <property type="match status" value="1"/>
</dbReference>
<comment type="caution">
    <text evidence="10">The sequence shown here is derived from an EMBL/GenBank/DDBJ whole genome shotgun (WGS) entry which is preliminary data.</text>
</comment>
<proteinExistence type="inferred from homology"/>
<evidence type="ECO:0000256" key="4">
    <source>
        <dbReference type="ARBA" id="ARBA00022801"/>
    </source>
</evidence>
<dbReference type="EMBL" id="PREZ01000003">
    <property type="protein sequence ID" value="PPA70779.1"/>
    <property type="molecule type" value="Genomic_DNA"/>
</dbReference>
<keyword evidence="5" id="KW-1133">Transmembrane helix</keyword>
<keyword evidence="6" id="KW-0443">Lipid metabolism</keyword>
<evidence type="ECO:0000256" key="6">
    <source>
        <dbReference type="ARBA" id="ARBA00023098"/>
    </source>
</evidence>
<dbReference type="Proteomes" id="UP000239047">
    <property type="component" value="Unassembled WGS sequence"/>
</dbReference>
<dbReference type="InterPro" id="IPR052271">
    <property type="entry name" value="GDPD-Related"/>
</dbReference>
<keyword evidence="11" id="KW-1185">Reference proteome</keyword>
<dbReference type="AlphaFoldDB" id="A0A2S5GCQ8"/>
<dbReference type="GO" id="GO:0046475">
    <property type="term" value="P:glycerophospholipid catabolic process"/>
    <property type="evidence" value="ECO:0007669"/>
    <property type="project" value="TreeGrafter"/>
</dbReference>
<evidence type="ECO:0000313" key="10">
    <source>
        <dbReference type="EMBL" id="PPA70779.1"/>
    </source>
</evidence>
<keyword evidence="3" id="KW-0812">Transmembrane</keyword>
<evidence type="ECO:0000313" key="11">
    <source>
        <dbReference type="Proteomes" id="UP000239047"/>
    </source>
</evidence>
<dbReference type="GO" id="GO:0008081">
    <property type="term" value="F:phosphoric diester hydrolase activity"/>
    <property type="evidence" value="ECO:0007669"/>
    <property type="project" value="InterPro"/>
</dbReference>
<keyword evidence="8" id="KW-0732">Signal</keyword>
<dbReference type="PROSITE" id="PS50007">
    <property type="entry name" value="PIPLC_X_DOMAIN"/>
    <property type="match status" value="1"/>
</dbReference>
<dbReference type="SUPFAM" id="SSF51695">
    <property type="entry name" value="PLC-like phosphodiesterases"/>
    <property type="match status" value="1"/>
</dbReference>
<keyword evidence="4" id="KW-0378">Hydrolase</keyword>
<dbReference type="OrthoDB" id="2033680at2"/>
<name>A0A2S5GCQ8_9BACL</name>
<dbReference type="GO" id="GO:0005737">
    <property type="term" value="C:cytoplasm"/>
    <property type="evidence" value="ECO:0007669"/>
    <property type="project" value="UniProtKB-ARBA"/>
</dbReference>
<keyword evidence="7" id="KW-0472">Membrane</keyword>
<evidence type="ECO:0000256" key="3">
    <source>
        <dbReference type="ARBA" id="ARBA00022692"/>
    </source>
</evidence>
<dbReference type="InterPro" id="IPR030395">
    <property type="entry name" value="GP_PDE_dom"/>
</dbReference>
<dbReference type="InterPro" id="IPR017946">
    <property type="entry name" value="PLC-like_Pdiesterase_TIM-brl"/>
</dbReference>
<feature type="domain" description="GP-PDE" evidence="9">
    <location>
        <begin position="43"/>
        <end position="260"/>
    </location>
</feature>
<comment type="subcellular location">
    <subcellularLocation>
        <location evidence="1">Membrane</location>
    </subcellularLocation>
</comment>
<sequence>MIVKYFLLLLTIWSWASPSESEDAYAWTKHKLIAHAAGGIKGKDYTNSEEAFRNSYNNGYKLIEIDLSLTSDGELVARHGWDETYGQKFKPDAKALPYRKFIKLPYYLHYTPLDFERVIKLMKQHPEIYVLLDGKGGSAEDTKKLYEKVGEAIQDVDKDVLNRLIPQMYYREDLKLLRKHGFHDILYLAGREEYSAKSVIEFCKKNDLRTVGISKARVNEAFVTELFRQGIVTYIYTINDLDEMYTFFEIDVHGFYTDYIIPEEINDWERQEEKPRS</sequence>
<dbReference type="Gene3D" id="3.20.20.190">
    <property type="entry name" value="Phosphatidylinositol (PI) phosphodiesterase"/>
    <property type="match status" value="1"/>
</dbReference>
<gene>
    <name evidence="10" type="ORF">C4B60_08280</name>
</gene>
<evidence type="ECO:0000256" key="8">
    <source>
        <dbReference type="SAM" id="SignalP"/>
    </source>
</evidence>
<feature type="signal peptide" evidence="8">
    <location>
        <begin position="1"/>
        <end position="16"/>
    </location>
</feature>
<dbReference type="GO" id="GO:0016020">
    <property type="term" value="C:membrane"/>
    <property type="evidence" value="ECO:0007669"/>
    <property type="project" value="UniProtKB-SubCell"/>
</dbReference>
<organism evidence="10 11">
    <name type="scientific">Jeotgalibacillus proteolyticus</name>
    <dbReference type="NCBI Taxonomy" id="2082395"/>
    <lineage>
        <taxon>Bacteria</taxon>
        <taxon>Bacillati</taxon>
        <taxon>Bacillota</taxon>
        <taxon>Bacilli</taxon>
        <taxon>Bacillales</taxon>
        <taxon>Caryophanaceae</taxon>
        <taxon>Jeotgalibacillus</taxon>
    </lineage>
</organism>
<evidence type="ECO:0000259" key="9">
    <source>
        <dbReference type="Pfam" id="PF03009"/>
    </source>
</evidence>
<comment type="similarity">
    <text evidence="2">Belongs to the glycerophosphoryl diester phosphodiesterase family.</text>
</comment>
<evidence type="ECO:0000256" key="2">
    <source>
        <dbReference type="ARBA" id="ARBA00007277"/>
    </source>
</evidence>
<accession>A0A2S5GCQ8</accession>
<feature type="chain" id="PRO_5039715361" description="GP-PDE domain-containing protein" evidence="8">
    <location>
        <begin position="17"/>
        <end position="277"/>
    </location>
</feature>
<dbReference type="PANTHER" id="PTHR42758:SF2">
    <property type="entry name" value="PHOSPHATIDYLGLYCEROL PHOSPHOLIPASE C"/>
    <property type="match status" value="1"/>
</dbReference>
<reference evidence="10 11" key="1">
    <citation type="submission" date="2018-02" db="EMBL/GenBank/DDBJ databases">
        <title>Jeotgalibacillus proteolyticum sp. nov. a protease producing bacterium isolated from ocean sediments of Laizhou Bay.</title>
        <authorList>
            <person name="Li Y."/>
        </authorList>
    </citation>
    <scope>NUCLEOTIDE SEQUENCE [LARGE SCALE GENOMIC DNA]</scope>
    <source>
        <strain evidence="10 11">22-7</strain>
    </source>
</reference>
<evidence type="ECO:0000256" key="1">
    <source>
        <dbReference type="ARBA" id="ARBA00004370"/>
    </source>
</evidence>
<protein>
    <recommendedName>
        <fullName evidence="9">GP-PDE domain-containing protein</fullName>
    </recommendedName>
</protein>
<evidence type="ECO:0000256" key="7">
    <source>
        <dbReference type="ARBA" id="ARBA00023136"/>
    </source>
</evidence>
<dbReference type="PANTHER" id="PTHR42758">
    <property type="entry name" value="PHOSPHATIDYLGLYCEROL PHOSPHOLIPASE C"/>
    <property type="match status" value="1"/>
</dbReference>
<dbReference type="CDD" id="cd08583">
    <property type="entry name" value="PI-PLCc_GDPD_SF_unchar1"/>
    <property type="match status" value="1"/>
</dbReference>
<evidence type="ECO:0000256" key="5">
    <source>
        <dbReference type="ARBA" id="ARBA00022989"/>
    </source>
</evidence>